<protein>
    <submittedName>
        <fullName evidence="1">Uncharacterized protein</fullName>
    </submittedName>
</protein>
<name>A0A183NSG8_9TREM</name>
<gene>
    <name evidence="1" type="ORF">SMTD_LOCUS5054</name>
</gene>
<evidence type="ECO:0000313" key="1">
    <source>
        <dbReference type="EMBL" id="VDP26768.1"/>
    </source>
</evidence>
<dbReference type="PANTHER" id="PTHR19446">
    <property type="entry name" value="REVERSE TRANSCRIPTASES"/>
    <property type="match status" value="1"/>
</dbReference>
<proteinExistence type="predicted"/>
<reference evidence="1 2" key="1">
    <citation type="submission" date="2018-11" db="EMBL/GenBank/DDBJ databases">
        <authorList>
            <consortium name="Pathogen Informatics"/>
        </authorList>
    </citation>
    <scope>NUCLEOTIDE SEQUENCE [LARGE SCALE GENOMIC DNA]</scope>
    <source>
        <strain>Denwood</strain>
        <strain evidence="2">Zambia</strain>
    </source>
</reference>
<accession>A0A183NSG8</accession>
<evidence type="ECO:0000313" key="2">
    <source>
        <dbReference type="Proteomes" id="UP000269396"/>
    </source>
</evidence>
<dbReference type="STRING" id="31246.A0A183NSG8"/>
<dbReference type="AlphaFoldDB" id="A0A183NSG8"/>
<keyword evidence="2" id="KW-1185">Reference proteome</keyword>
<dbReference type="EMBL" id="UZAL01026847">
    <property type="protein sequence ID" value="VDP26768.1"/>
    <property type="molecule type" value="Genomic_DNA"/>
</dbReference>
<organism evidence="1 2">
    <name type="scientific">Schistosoma mattheei</name>
    <dbReference type="NCBI Taxonomy" id="31246"/>
    <lineage>
        <taxon>Eukaryota</taxon>
        <taxon>Metazoa</taxon>
        <taxon>Spiralia</taxon>
        <taxon>Lophotrochozoa</taxon>
        <taxon>Platyhelminthes</taxon>
        <taxon>Trematoda</taxon>
        <taxon>Digenea</taxon>
        <taxon>Strigeidida</taxon>
        <taxon>Schistosomatoidea</taxon>
        <taxon>Schistosomatidae</taxon>
        <taxon>Schistosoma</taxon>
    </lineage>
</organism>
<sequence>METGQTALQSFNIAFLQHTGKLSEFKITLNNRFQTLQDLLKEEQQTITKYNWKGTREALTSTCQEVLCRKKHHHKEWMSIETVDKIQEMKNKKTALNSSRTRAWKHKSQAEYTKASKQVKKSIRANKRKFVKQLVVTVKEAAREGNMRGLCDRAKKLAGKYSKPERSVKENEDNLITEIQEQRDRRVEYFEELLNRSAPLSLPGIEAAPTDLPIDVTPPTFEEIRMVIRQIDSGKAAGPDSIPAETQKSDIQVTANMHHILFREIWEEEQVSTDWKEGHLIKIPKKGDLSKCEDYRGITLLSVPGKVFDRVLLNRIKDLVHA</sequence>
<dbReference type="Proteomes" id="UP000269396">
    <property type="component" value="Unassembled WGS sequence"/>
</dbReference>